<comment type="caution">
    <text evidence="1">The sequence shown here is derived from an EMBL/GenBank/DDBJ whole genome shotgun (WGS) entry which is preliminary data.</text>
</comment>
<proteinExistence type="predicted"/>
<evidence type="ECO:0000313" key="1">
    <source>
        <dbReference type="EMBL" id="ONH23565.1"/>
    </source>
</evidence>
<dbReference type="AlphaFoldDB" id="A0A1V2I1Y4"/>
<organism evidence="1 2">
    <name type="scientific">Pseudofrankia asymbiotica</name>
    <dbReference type="NCBI Taxonomy" id="1834516"/>
    <lineage>
        <taxon>Bacteria</taxon>
        <taxon>Bacillati</taxon>
        <taxon>Actinomycetota</taxon>
        <taxon>Actinomycetes</taxon>
        <taxon>Frankiales</taxon>
        <taxon>Frankiaceae</taxon>
        <taxon>Pseudofrankia</taxon>
    </lineage>
</organism>
<keyword evidence="2" id="KW-1185">Reference proteome</keyword>
<dbReference type="STRING" id="1834516.BL253_32780"/>
<reference evidence="2" key="1">
    <citation type="submission" date="2016-10" db="EMBL/GenBank/DDBJ databases">
        <title>Frankia sp. NRRL B-16386 Genome sequencing.</title>
        <authorList>
            <person name="Ghodhbane-Gtari F."/>
            <person name="Swanson E."/>
            <person name="Gueddou A."/>
            <person name="Hezbri K."/>
            <person name="Ktari K."/>
            <person name="Nouioui I."/>
            <person name="Morris K."/>
            <person name="Simpson S."/>
            <person name="Abebe-Akele F."/>
            <person name="Thomas K."/>
            <person name="Gtari M."/>
            <person name="Tisa L.S."/>
        </authorList>
    </citation>
    <scope>NUCLEOTIDE SEQUENCE [LARGE SCALE GENOMIC DNA]</scope>
    <source>
        <strain evidence="2">NRRL B-16386</strain>
    </source>
</reference>
<accession>A0A1V2I1Y4</accession>
<dbReference type="Proteomes" id="UP000188929">
    <property type="component" value="Unassembled WGS sequence"/>
</dbReference>
<name>A0A1V2I1Y4_9ACTN</name>
<gene>
    <name evidence="1" type="ORF">BL253_32780</name>
</gene>
<evidence type="ECO:0000313" key="2">
    <source>
        <dbReference type="Proteomes" id="UP000188929"/>
    </source>
</evidence>
<sequence length="130" mass="13670">MLVDASPVPTFVAAKRFWPDSVARSLAARGEGRALTVCPTLVSPVGCALALEVARLLVDERGLWDGPGAVITCAVRPPCARDAGVVIVPHPVIVTVDGTSRSWVVWEITDRLRVPALLAGLSRVRPAVAA</sequence>
<dbReference type="EMBL" id="MOMC01000084">
    <property type="protein sequence ID" value="ONH23565.1"/>
    <property type="molecule type" value="Genomic_DNA"/>
</dbReference>
<protein>
    <submittedName>
        <fullName evidence="1">Uncharacterized protein</fullName>
    </submittedName>
</protein>